<dbReference type="InterPro" id="IPR049874">
    <property type="entry name" value="ROK_cs"/>
</dbReference>
<dbReference type="Pfam" id="PF00480">
    <property type="entry name" value="ROK"/>
    <property type="match status" value="1"/>
</dbReference>
<dbReference type="SUPFAM" id="SSF53067">
    <property type="entry name" value="Actin-like ATPase domain"/>
    <property type="match status" value="1"/>
</dbReference>
<comment type="caution">
    <text evidence="2">The sequence shown here is derived from an EMBL/GenBank/DDBJ whole genome shotgun (WGS) entry which is preliminary data.</text>
</comment>
<organism evidence="2 3">
    <name type="scientific">Sessilibacter corallicola</name>
    <dbReference type="NCBI Taxonomy" id="2904075"/>
    <lineage>
        <taxon>Bacteria</taxon>
        <taxon>Pseudomonadati</taxon>
        <taxon>Pseudomonadota</taxon>
        <taxon>Gammaproteobacteria</taxon>
        <taxon>Cellvibrionales</taxon>
        <taxon>Cellvibrionaceae</taxon>
        <taxon>Sessilibacter</taxon>
    </lineage>
</organism>
<dbReference type="Gene3D" id="3.30.420.40">
    <property type="match status" value="2"/>
</dbReference>
<dbReference type="Proteomes" id="UP001465153">
    <property type="component" value="Unassembled WGS sequence"/>
</dbReference>
<proteinExistence type="predicted"/>
<evidence type="ECO:0000313" key="3">
    <source>
        <dbReference type="Proteomes" id="UP001465153"/>
    </source>
</evidence>
<evidence type="ECO:0000313" key="2">
    <source>
        <dbReference type="EMBL" id="GAA6167352.1"/>
    </source>
</evidence>
<evidence type="ECO:0000256" key="1">
    <source>
        <dbReference type="ARBA" id="ARBA00023277"/>
    </source>
</evidence>
<dbReference type="RefSeq" id="WP_353302017.1">
    <property type="nucleotide sequence ID" value="NZ_BAABWN010000003.1"/>
</dbReference>
<dbReference type="InterPro" id="IPR000600">
    <property type="entry name" value="ROK"/>
</dbReference>
<sequence>MKIGVDLGGTKIEAIALDDNHQELIRKRQSTPVGNYQKTLEAITTAVLEIEDTLGLQGSVGICMPGSFSPKHGRIRNANSTWLNGKLLNEDLSKLLNRPLRFANDANCLAISESTDGAGNNKSIVFAMILGTGVGGGLAIDGKLHEGLNRIGGEWGHTTLPWMTKEEYPGPLCYCKQNGCIETFLSGIGFQNDFYQHTQRRLRSEEIIAEMDDGNHDAVDAFHRYQQRLAKAIAMVANIIDPDVFVLGGGMSNITKLYDTLPIDVEKHVLGNEFSTPIRPAKHGDSSGVRGAAWLW</sequence>
<dbReference type="CDD" id="cd24066">
    <property type="entry name" value="ASKHA_NBD_ROK_EcFRK-like"/>
    <property type="match status" value="1"/>
</dbReference>
<keyword evidence="1" id="KW-0119">Carbohydrate metabolism</keyword>
<protein>
    <submittedName>
        <fullName evidence="2">Fructokinase</fullName>
    </submittedName>
</protein>
<gene>
    <name evidence="2" type="primary">mak</name>
    <name evidence="2" type="ORF">NBRC116591_11620</name>
</gene>
<reference evidence="2 3" key="1">
    <citation type="submission" date="2024-04" db="EMBL/GenBank/DDBJ databases">
        <title>Draft genome sequence of Sessilibacter corallicola NBRC 116591.</title>
        <authorList>
            <person name="Miyakawa T."/>
            <person name="Kusuya Y."/>
            <person name="Miura T."/>
        </authorList>
    </citation>
    <scope>NUCLEOTIDE SEQUENCE [LARGE SCALE GENOMIC DNA]</scope>
    <source>
        <strain evidence="2 3">KU-00831-HH</strain>
    </source>
</reference>
<accession>A0ABQ0A6S4</accession>
<dbReference type="PANTHER" id="PTHR18964:SF174">
    <property type="entry name" value="D-ALLOSE KINASE-RELATED"/>
    <property type="match status" value="1"/>
</dbReference>
<name>A0ABQ0A6S4_9GAMM</name>
<dbReference type="PROSITE" id="PS01125">
    <property type="entry name" value="ROK"/>
    <property type="match status" value="1"/>
</dbReference>
<dbReference type="PANTHER" id="PTHR18964">
    <property type="entry name" value="ROK (REPRESSOR, ORF, KINASE) FAMILY"/>
    <property type="match status" value="1"/>
</dbReference>
<keyword evidence="3" id="KW-1185">Reference proteome</keyword>
<dbReference type="InterPro" id="IPR043129">
    <property type="entry name" value="ATPase_NBD"/>
</dbReference>
<dbReference type="EMBL" id="BAABWN010000003">
    <property type="protein sequence ID" value="GAA6167352.1"/>
    <property type="molecule type" value="Genomic_DNA"/>
</dbReference>